<organism evidence="1 2">
    <name type="scientific">Caenorhabditis nigoni</name>
    <dbReference type="NCBI Taxonomy" id="1611254"/>
    <lineage>
        <taxon>Eukaryota</taxon>
        <taxon>Metazoa</taxon>
        <taxon>Ecdysozoa</taxon>
        <taxon>Nematoda</taxon>
        <taxon>Chromadorea</taxon>
        <taxon>Rhabditida</taxon>
        <taxon>Rhabditina</taxon>
        <taxon>Rhabditomorpha</taxon>
        <taxon>Rhabditoidea</taxon>
        <taxon>Rhabditidae</taxon>
        <taxon>Peloderinae</taxon>
        <taxon>Caenorhabditis</taxon>
    </lineage>
</organism>
<dbReference type="Proteomes" id="UP000230233">
    <property type="component" value="Chromosome X"/>
</dbReference>
<accession>A0A2G5T0J1</accession>
<keyword evidence="2" id="KW-1185">Reference proteome</keyword>
<gene>
    <name evidence="1" type="primary">Cnig_chr_X.g25777</name>
    <name evidence="1" type="ORF">B9Z55_025777</name>
</gene>
<dbReference type="EMBL" id="PDUG01000006">
    <property type="protein sequence ID" value="PIC20659.1"/>
    <property type="molecule type" value="Genomic_DNA"/>
</dbReference>
<protein>
    <submittedName>
        <fullName evidence="1">Uncharacterized protein</fullName>
    </submittedName>
</protein>
<dbReference type="OrthoDB" id="10297804at2759"/>
<evidence type="ECO:0000313" key="2">
    <source>
        <dbReference type="Proteomes" id="UP000230233"/>
    </source>
</evidence>
<evidence type="ECO:0000313" key="1">
    <source>
        <dbReference type="EMBL" id="PIC20659.1"/>
    </source>
</evidence>
<sequence length="368" mass="44147">MSDPAEDVGSNNEKNLLSSFLLNEQFEDYGLFQMNQEERKRIFNDIRALDVELGRDYRNVLRAEISRMIQITDVPPKLVYYLNDVSVEELIQFICIQKQDQWIRRVLYEFSDCGLWVRSYLSSRNDSIRSYQQWDIKNWHDCYKNLLKDVLYLYAKHGKIFVRAMKQFIKPLHFVFNDNWPNYDEMNTEEDMAVRESFDYWDQRDKKEIPYDFEELFSHCLDCVLGYETSKYCGYFLRVVAPWIAGAKTALDNSRADFYFYDRERTRMEQKQRLIKFEIEEKDGFFRLKRFISEDERVFMELCGLKNDDETDQKVKCELEPYVKKSTQQVAASTTNEIASSFHRFTPFPNKGGFSHYQKPTENTLELK</sequence>
<reference evidence="2" key="1">
    <citation type="submission" date="2017-10" db="EMBL/GenBank/DDBJ databases">
        <title>Rapid genome shrinkage in a self-fertile nematode reveals novel sperm competition proteins.</title>
        <authorList>
            <person name="Yin D."/>
            <person name="Schwarz E.M."/>
            <person name="Thomas C.G."/>
            <person name="Felde R.L."/>
            <person name="Korf I.F."/>
            <person name="Cutter A.D."/>
            <person name="Schartner C.M."/>
            <person name="Ralston E.J."/>
            <person name="Meyer B.J."/>
            <person name="Haag E.S."/>
        </authorList>
    </citation>
    <scope>NUCLEOTIDE SEQUENCE [LARGE SCALE GENOMIC DNA]</scope>
    <source>
        <strain evidence="2">JU1422</strain>
    </source>
</reference>
<name>A0A2G5T0J1_9PELO</name>
<comment type="caution">
    <text evidence="1">The sequence shown here is derived from an EMBL/GenBank/DDBJ whole genome shotgun (WGS) entry which is preliminary data.</text>
</comment>
<proteinExistence type="predicted"/>
<dbReference type="AlphaFoldDB" id="A0A2G5T0J1"/>